<protein>
    <submittedName>
        <fullName evidence="2">Uncharacterized protein</fullName>
    </submittedName>
</protein>
<sequence>MISMNEMDAVIHPQTEGDGAEHDRQKVHRNIYEVHGSKGSRDSDEDWDHRKTSGYRAPENEEKD</sequence>
<feature type="region of interest" description="Disordered" evidence="1">
    <location>
        <begin position="1"/>
        <end position="64"/>
    </location>
</feature>
<name>A0A7G9YZP0_9EURY</name>
<accession>A0A7G9YZP0</accession>
<organism evidence="2">
    <name type="scientific">Candidatus Methanophagaceae archaeon ANME-1 ERB6</name>
    <dbReference type="NCBI Taxonomy" id="2759912"/>
    <lineage>
        <taxon>Archaea</taxon>
        <taxon>Methanobacteriati</taxon>
        <taxon>Methanobacteriota</taxon>
        <taxon>Stenosarchaea group</taxon>
        <taxon>Methanomicrobia</taxon>
        <taxon>Candidatus Methanophagales</taxon>
        <taxon>Candidatus Methanophagaceae</taxon>
    </lineage>
</organism>
<dbReference type="EMBL" id="MT631542">
    <property type="protein sequence ID" value="QNO53474.1"/>
    <property type="molecule type" value="Genomic_DNA"/>
</dbReference>
<gene>
    <name evidence="2" type="ORF">HCHKDHBN_00045</name>
</gene>
<dbReference type="AlphaFoldDB" id="A0A7G9YZP0"/>
<evidence type="ECO:0000313" key="2">
    <source>
        <dbReference type="EMBL" id="QNO53474.1"/>
    </source>
</evidence>
<feature type="compositionally biased region" description="Basic and acidic residues" evidence="1">
    <location>
        <begin position="19"/>
        <end position="51"/>
    </location>
</feature>
<proteinExistence type="predicted"/>
<evidence type="ECO:0000256" key="1">
    <source>
        <dbReference type="SAM" id="MobiDB-lite"/>
    </source>
</evidence>
<reference evidence="2" key="1">
    <citation type="submission" date="2020-06" db="EMBL/GenBank/DDBJ databases">
        <title>Unique genomic features of the anaerobic methanotrophic archaea.</title>
        <authorList>
            <person name="Chadwick G.L."/>
            <person name="Skennerton C.T."/>
            <person name="Laso-Perez R."/>
            <person name="Leu A.O."/>
            <person name="Speth D.R."/>
            <person name="Yu H."/>
            <person name="Morgan-Lang C."/>
            <person name="Hatzenpichler R."/>
            <person name="Goudeau D."/>
            <person name="Malmstrom R."/>
            <person name="Brazelton W.J."/>
            <person name="Woyke T."/>
            <person name="Hallam S.J."/>
            <person name="Tyson G.W."/>
            <person name="Wegener G."/>
            <person name="Boetius A."/>
            <person name="Orphan V."/>
        </authorList>
    </citation>
    <scope>NUCLEOTIDE SEQUENCE</scope>
</reference>